<reference evidence="2 3" key="1">
    <citation type="journal article" date="2009" name="Nat. Genet.">
        <title>Comparative genomic and phylogeographic analysis of Mycobacterium leprae.</title>
        <authorList>
            <person name="Monot M."/>
            <person name="Honore N."/>
            <person name="Garnier T."/>
            <person name="Zidane N."/>
            <person name="Sherafi D."/>
            <person name="Paniz-Mondolfi A."/>
            <person name="Matsuoka M."/>
            <person name="Taylor G.M."/>
            <person name="Donoghue H.D."/>
            <person name="Bouwman A."/>
            <person name="Mays S."/>
            <person name="Watson C."/>
            <person name="Lockwood D."/>
            <person name="Khamispour A."/>
            <person name="Dowlati Y."/>
            <person name="Jianping S."/>
            <person name="Rea T.H."/>
            <person name="Vera-Cabrera L."/>
            <person name="Stefani M.M."/>
            <person name="Banu S."/>
            <person name="Macdonald M."/>
            <person name="Sapkota B.R."/>
            <person name="Spencer J.S."/>
            <person name="Thomas J."/>
            <person name="Harshman K."/>
            <person name="Singh P."/>
            <person name="Busso P."/>
            <person name="Gattiker A."/>
            <person name="Rougemont J."/>
            <person name="Brennan P.J."/>
            <person name="Cole S.T."/>
        </authorList>
    </citation>
    <scope>NUCLEOTIDE SEQUENCE [LARGE SCALE GENOMIC DNA]</scope>
    <source>
        <strain evidence="3">Br4923</strain>
    </source>
</reference>
<organism evidence="2 3">
    <name type="scientific">Mycobacterium leprae (strain Br4923)</name>
    <dbReference type="NCBI Taxonomy" id="561304"/>
    <lineage>
        <taxon>Bacteria</taxon>
        <taxon>Bacillati</taxon>
        <taxon>Actinomycetota</taxon>
        <taxon>Actinomycetes</taxon>
        <taxon>Mycobacteriales</taxon>
        <taxon>Mycobacteriaceae</taxon>
        <taxon>Mycobacterium</taxon>
    </lineage>
</organism>
<feature type="transmembrane region" description="Helical" evidence="1">
    <location>
        <begin position="155"/>
        <end position="178"/>
    </location>
</feature>
<keyword evidence="1" id="KW-0812">Transmembrane</keyword>
<protein>
    <recommendedName>
        <fullName evidence="4">Transmembrane protein</fullName>
    </recommendedName>
</protein>
<name>A0A0H3MQF2_MYCLB</name>
<evidence type="ECO:0000256" key="1">
    <source>
        <dbReference type="SAM" id="Phobius"/>
    </source>
</evidence>
<gene>
    <name evidence="2" type="ordered locus">MLBr00878</name>
</gene>
<evidence type="ECO:0008006" key="4">
    <source>
        <dbReference type="Google" id="ProtNLM"/>
    </source>
</evidence>
<feature type="transmembrane region" description="Helical" evidence="1">
    <location>
        <begin position="23"/>
        <end position="44"/>
    </location>
</feature>
<dbReference type="Proteomes" id="UP000006900">
    <property type="component" value="Chromosome"/>
</dbReference>
<dbReference type="KEGG" id="mlb:MLBr00878"/>
<dbReference type="EMBL" id="FM211192">
    <property type="protein sequence ID" value="CAR70973.1"/>
    <property type="molecule type" value="Genomic_DNA"/>
</dbReference>
<evidence type="ECO:0000313" key="2">
    <source>
        <dbReference type="EMBL" id="CAR70973.1"/>
    </source>
</evidence>
<accession>A0A0H3MQF2</accession>
<dbReference type="HOGENOM" id="CLU_112435_0_0_11"/>
<dbReference type="Pfam" id="PF10812">
    <property type="entry name" value="DUF2561"/>
    <property type="match status" value="1"/>
</dbReference>
<sequence length="212" mass="22757">MMNRYSPYRRGSDTIASDVIDRILVGVCAAVWLVLIGVSVAAAVALEDLGRGFHKIASDPHTTWVLYGIIVVSVLIIAGAVPVLLWARRVARVEPPIRPAGVPERGGVRQLVSAGRSTARIEVERVCAEERVQSVAQPGEWFDAAVDRIWLRGTVGLTGTMGAALVAVAASTYLMAVGRDGASWVGYVLAGIVTAVMPVIEWIYVRQLRRVG</sequence>
<dbReference type="InterPro" id="IPR024381">
    <property type="entry name" value="DUF2561"/>
</dbReference>
<keyword evidence="1" id="KW-1133">Transmembrane helix</keyword>
<feature type="transmembrane region" description="Helical" evidence="1">
    <location>
        <begin position="184"/>
        <end position="205"/>
    </location>
</feature>
<proteinExistence type="predicted"/>
<evidence type="ECO:0000313" key="3">
    <source>
        <dbReference type="Proteomes" id="UP000006900"/>
    </source>
</evidence>
<feature type="transmembrane region" description="Helical" evidence="1">
    <location>
        <begin position="64"/>
        <end position="87"/>
    </location>
</feature>
<dbReference type="AlphaFoldDB" id="A0A0H3MQF2"/>
<keyword evidence="1" id="KW-0472">Membrane</keyword>